<dbReference type="Gene3D" id="3.40.960.10">
    <property type="entry name" value="VSR Endonuclease"/>
    <property type="match status" value="1"/>
</dbReference>
<keyword evidence="2" id="KW-0255">Endonuclease</keyword>
<proteinExistence type="predicted"/>
<evidence type="ECO:0000313" key="2">
    <source>
        <dbReference type="EMBL" id="DAF84965.1"/>
    </source>
</evidence>
<accession>A0A8S5TRY4</accession>
<name>A0A8S5TRY4_9CAUD</name>
<dbReference type="Pfam" id="PF24308">
    <property type="entry name" value="DUF7487"/>
    <property type="match status" value="1"/>
</dbReference>
<feature type="domain" description="DUF7487" evidence="1">
    <location>
        <begin position="210"/>
        <end position="310"/>
    </location>
</feature>
<dbReference type="InterPro" id="IPR055910">
    <property type="entry name" value="DUF7487"/>
</dbReference>
<organism evidence="2">
    <name type="scientific">Siphoviridae sp. ctEw721</name>
    <dbReference type="NCBI Taxonomy" id="2825400"/>
    <lineage>
        <taxon>Viruses</taxon>
        <taxon>Duplodnaviria</taxon>
        <taxon>Heunggongvirae</taxon>
        <taxon>Uroviricota</taxon>
        <taxon>Caudoviricetes</taxon>
    </lineage>
</organism>
<dbReference type="EMBL" id="BK015914">
    <property type="protein sequence ID" value="DAF84965.1"/>
    <property type="molecule type" value="Genomic_DNA"/>
</dbReference>
<keyword evidence="2" id="KW-0378">Hydrolase</keyword>
<reference evidence="2" key="1">
    <citation type="journal article" date="2021" name="Proc. Natl. Acad. Sci. U.S.A.">
        <title>A Catalog of Tens of Thousands of Viruses from Human Metagenomes Reveals Hidden Associations with Chronic Diseases.</title>
        <authorList>
            <person name="Tisza M.J."/>
            <person name="Buck C.B."/>
        </authorList>
    </citation>
    <scope>NUCLEOTIDE SEQUENCE</scope>
    <source>
        <strain evidence="2">CtEw721</strain>
    </source>
</reference>
<dbReference type="GO" id="GO:0004519">
    <property type="term" value="F:endonuclease activity"/>
    <property type="evidence" value="ECO:0007669"/>
    <property type="project" value="UniProtKB-KW"/>
</dbReference>
<protein>
    <submittedName>
        <fullName evidence="2">Endonuclease-like protein</fullName>
    </submittedName>
</protein>
<keyword evidence="2" id="KW-0540">Nuclease</keyword>
<evidence type="ECO:0000259" key="1">
    <source>
        <dbReference type="Pfam" id="PF24308"/>
    </source>
</evidence>
<sequence>MRNFSKEELYELYITQNKSKREVAEILHTNEKTLGDYFKKYGIKKSKEDVVRARESTCLKNFGSTNPMKNIEIAQELRSKQIDSGKIKDIPYEELYDVLVNKKTLVTNAAKFFNTSISTIKRLAKENGIEICKEELKAVDKDELENYYITEKHTREECAEHFGVSYSRIKTFLKKYKIEKSKDEIFENIKRGHKRKTGYEYALQNPESIEKQKATYKNRTEEEKSETIEKRKNTCMDRFGVNNPLCSEDIKEKAFATNIERYGYKTSIQNPEIRKKAEDTLFDRFGVRNPSLVPEFKQKRENTMRERFGVCNYGEVVLSEDIRNLLNDKDKFKKYVLDNKLSTTYDIAESIGCSITTITNRIHEYNLEDLVNRSQSHFETEVNRILTDWNVRHYKTRQILSSKQEIDFYCPNEAVGFEFNGNWPHCSINKDKKYHMNKSLEAQEKNVRFVHIYEYEWCNPQKQPIILSLMRGALGLFDKKIYARNCKIKEVGTKEYFDFCNQNHTQGYRQARVIYGLYFNDELVQIMSFSHNDKYEWEIIRECSKINTQVIGGNSKLFKYFIKTQNPNSIFSYCDFNKFNGKGYELLGMKFIGYTGPDMKWYLKGNIVVNRSPSKNKEFKEAAIAQIWGAGSKKYLWTKPQEIS</sequence>